<feature type="compositionally biased region" description="Low complexity" evidence="1">
    <location>
        <begin position="185"/>
        <end position="206"/>
    </location>
</feature>
<name>A0A4U3KTC9_9BACT</name>
<dbReference type="AlphaFoldDB" id="A0A4U3KTC9"/>
<evidence type="ECO:0000256" key="2">
    <source>
        <dbReference type="SAM" id="SignalP"/>
    </source>
</evidence>
<accession>A0A4U3KTC9</accession>
<feature type="chain" id="PRO_5020702661" evidence="2">
    <location>
        <begin position="23"/>
        <end position="206"/>
    </location>
</feature>
<evidence type="ECO:0000313" key="4">
    <source>
        <dbReference type="Proteomes" id="UP000305848"/>
    </source>
</evidence>
<dbReference type="SUPFAM" id="SSF111384">
    <property type="entry name" value="OmpH-like"/>
    <property type="match status" value="1"/>
</dbReference>
<comment type="caution">
    <text evidence="3">The sequence shown here is derived from an EMBL/GenBank/DDBJ whole genome shotgun (WGS) entry which is preliminary data.</text>
</comment>
<gene>
    <name evidence="3" type="ORF">FC093_22965</name>
</gene>
<sequence length="206" mass="22897">MKKVFFSLLVVVAVLFAGKAGAQVKVGVFDIDYMVQAMPGYARVDSLVQIYQRDSLGTEYQILNNEYRRLDSTWKADSAAKKSQAVLDYSNTQRQQIGMKLVYWQQYAQQKSNAKTGELAQPLYEQVVDAYKKVLANKKYTIILKPQTYEAGFPIDNLFVSVAKELKLTELPQELLVLGDDPDAKPATTGTGTTTKPATGTATKPK</sequence>
<feature type="signal peptide" evidence="2">
    <location>
        <begin position="1"/>
        <end position="22"/>
    </location>
</feature>
<dbReference type="RefSeq" id="WP_137264167.1">
    <property type="nucleotide sequence ID" value="NZ_SZQL01000038.1"/>
</dbReference>
<organism evidence="3 4">
    <name type="scientific">Ilyomonas limi</name>
    <dbReference type="NCBI Taxonomy" id="2575867"/>
    <lineage>
        <taxon>Bacteria</taxon>
        <taxon>Pseudomonadati</taxon>
        <taxon>Bacteroidota</taxon>
        <taxon>Chitinophagia</taxon>
        <taxon>Chitinophagales</taxon>
        <taxon>Chitinophagaceae</taxon>
        <taxon>Ilyomonas</taxon>
    </lineage>
</organism>
<dbReference type="Pfam" id="PF03938">
    <property type="entry name" value="OmpH"/>
    <property type="match status" value="1"/>
</dbReference>
<dbReference type="EMBL" id="SZQL01000038">
    <property type="protein sequence ID" value="TKK64247.1"/>
    <property type="molecule type" value="Genomic_DNA"/>
</dbReference>
<dbReference type="Proteomes" id="UP000305848">
    <property type="component" value="Unassembled WGS sequence"/>
</dbReference>
<evidence type="ECO:0000256" key="1">
    <source>
        <dbReference type="SAM" id="MobiDB-lite"/>
    </source>
</evidence>
<evidence type="ECO:0000313" key="3">
    <source>
        <dbReference type="EMBL" id="TKK64247.1"/>
    </source>
</evidence>
<dbReference type="InterPro" id="IPR005632">
    <property type="entry name" value="Chaperone_Skp"/>
</dbReference>
<keyword evidence="4" id="KW-1185">Reference proteome</keyword>
<dbReference type="OrthoDB" id="665329at2"/>
<reference evidence="3 4" key="1">
    <citation type="submission" date="2019-05" db="EMBL/GenBank/DDBJ databases">
        <title>Panacibacter sp. strain 17mud1-8 Genome sequencing and assembly.</title>
        <authorList>
            <person name="Chhetri G."/>
        </authorList>
    </citation>
    <scope>NUCLEOTIDE SEQUENCE [LARGE SCALE GENOMIC DNA]</scope>
    <source>
        <strain evidence="3 4">17mud1-8</strain>
    </source>
</reference>
<protein>
    <submittedName>
        <fullName evidence="3">OmpH family outer membrane protein</fullName>
    </submittedName>
</protein>
<dbReference type="Gene3D" id="3.30.910.20">
    <property type="entry name" value="Skp domain"/>
    <property type="match status" value="1"/>
</dbReference>
<proteinExistence type="predicted"/>
<feature type="region of interest" description="Disordered" evidence="1">
    <location>
        <begin position="179"/>
        <end position="206"/>
    </location>
</feature>
<dbReference type="GO" id="GO:0051082">
    <property type="term" value="F:unfolded protein binding"/>
    <property type="evidence" value="ECO:0007669"/>
    <property type="project" value="InterPro"/>
</dbReference>
<keyword evidence="2" id="KW-0732">Signal</keyword>
<dbReference type="InterPro" id="IPR024930">
    <property type="entry name" value="Skp_dom_sf"/>
</dbReference>